<dbReference type="PANTHER" id="PTHR23291">
    <property type="entry name" value="BAX INHIBITOR-RELATED"/>
    <property type="match status" value="1"/>
</dbReference>
<evidence type="ECO:0000256" key="5">
    <source>
        <dbReference type="ARBA" id="ARBA00022989"/>
    </source>
</evidence>
<feature type="transmembrane region" description="Helical" evidence="7">
    <location>
        <begin position="164"/>
        <end position="181"/>
    </location>
</feature>
<dbReference type="PANTHER" id="PTHR23291:SF115">
    <property type="entry name" value="MODULATOR OF FTSH PROTEASE YCCA"/>
    <property type="match status" value="1"/>
</dbReference>
<dbReference type="RefSeq" id="WP_036313488.1">
    <property type="nucleotide sequence ID" value="NZ_JRQD01000003.1"/>
</dbReference>
<feature type="transmembrane region" description="Helical" evidence="7">
    <location>
        <begin position="53"/>
        <end position="69"/>
    </location>
</feature>
<feature type="transmembrane region" description="Helical" evidence="7">
    <location>
        <begin position="76"/>
        <end position="96"/>
    </location>
</feature>
<keyword evidence="6 7" id="KW-0472">Membrane</keyword>
<dbReference type="InterPro" id="IPR006214">
    <property type="entry name" value="Bax_inhibitor_1-related"/>
</dbReference>
<dbReference type="EMBL" id="JRQD01000003">
    <property type="protein sequence ID" value="KGM06852.1"/>
    <property type="molecule type" value="Genomic_DNA"/>
</dbReference>
<keyword evidence="3" id="KW-1003">Cell membrane</keyword>
<feature type="transmembrane region" description="Helical" evidence="7">
    <location>
        <begin position="193"/>
        <end position="220"/>
    </location>
</feature>
<reference evidence="8 9" key="1">
    <citation type="submission" date="2014-09" db="EMBL/GenBank/DDBJ databases">
        <authorList>
            <person name="Grob C."/>
            <person name="Taubert M."/>
            <person name="Howat A.M."/>
            <person name="Burns O.J."/>
            <person name="Dixon J.L."/>
            <person name="Chen Y."/>
            <person name="Murrell J.C."/>
        </authorList>
    </citation>
    <scope>NUCLEOTIDE SEQUENCE [LARGE SCALE GENOMIC DNA]</scope>
    <source>
        <strain evidence="8">L4</strain>
    </source>
</reference>
<name>A0A0A0BGP7_9GAMM</name>
<dbReference type="AlphaFoldDB" id="A0A0A0BGP7"/>
<comment type="similarity">
    <text evidence="2 7">Belongs to the BI1 family.</text>
</comment>
<accession>A0A0A0BGP7</accession>
<comment type="subcellular location">
    <subcellularLocation>
        <location evidence="1">Cell membrane</location>
        <topology evidence="1">Multi-pass membrane protein</topology>
    </subcellularLocation>
</comment>
<dbReference type="STRING" id="392484.LP43_1344"/>
<dbReference type="CDD" id="cd10433">
    <property type="entry name" value="YccA_like"/>
    <property type="match status" value="1"/>
</dbReference>
<organism evidence="8 9">
    <name type="scientific">Methylophaga thiooxydans</name>
    <dbReference type="NCBI Taxonomy" id="392484"/>
    <lineage>
        <taxon>Bacteria</taxon>
        <taxon>Pseudomonadati</taxon>
        <taxon>Pseudomonadota</taxon>
        <taxon>Gammaproteobacteria</taxon>
        <taxon>Thiotrichales</taxon>
        <taxon>Piscirickettsiaceae</taxon>
        <taxon>Methylophaga</taxon>
    </lineage>
</organism>
<dbReference type="GO" id="GO:0005886">
    <property type="term" value="C:plasma membrane"/>
    <property type="evidence" value="ECO:0007669"/>
    <property type="project" value="UniProtKB-SubCell"/>
</dbReference>
<feature type="transmembrane region" description="Helical" evidence="7">
    <location>
        <begin position="140"/>
        <end position="158"/>
    </location>
</feature>
<keyword evidence="4 7" id="KW-0812">Transmembrane</keyword>
<dbReference type="Proteomes" id="UP000029999">
    <property type="component" value="Unassembled WGS sequence"/>
</dbReference>
<feature type="transmembrane region" description="Helical" evidence="7">
    <location>
        <begin position="27"/>
        <end position="47"/>
    </location>
</feature>
<keyword evidence="5 7" id="KW-1133">Transmembrane helix</keyword>
<evidence type="ECO:0000256" key="1">
    <source>
        <dbReference type="ARBA" id="ARBA00004651"/>
    </source>
</evidence>
<evidence type="ECO:0000256" key="2">
    <source>
        <dbReference type="ARBA" id="ARBA00010350"/>
    </source>
</evidence>
<proteinExistence type="inferred from homology"/>
<evidence type="ECO:0000256" key="6">
    <source>
        <dbReference type="ARBA" id="ARBA00023136"/>
    </source>
</evidence>
<evidence type="ECO:0000256" key="4">
    <source>
        <dbReference type="ARBA" id="ARBA00022692"/>
    </source>
</evidence>
<gene>
    <name evidence="8" type="ORF">LP43_1344</name>
</gene>
<feature type="transmembrane region" description="Helical" evidence="7">
    <location>
        <begin position="108"/>
        <end position="128"/>
    </location>
</feature>
<comment type="caution">
    <text evidence="8">The sequence shown here is derived from an EMBL/GenBank/DDBJ whole genome shotgun (WGS) entry which is preliminary data.</text>
</comment>
<evidence type="ECO:0000256" key="7">
    <source>
        <dbReference type="RuleBase" id="RU004379"/>
    </source>
</evidence>
<dbReference type="Pfam" id="PF01027">
    <property type="entry name" value="Bax1-I"/>
    <property type="match status" value="1"/>
</dbReference>
<evidence type="ECO:0000256" key="3">
    <source>
        <dbReference type="ARBA" id="ARBA00022475"/>
    </source>
</evidence>
<evidence type="ECO:0000313" key="9">
    <source>
        <dbReference type="Proteomes" id="UP000029999"/>
    </source>
</evidence>
<evidence type="ECO:0000313" key="8">
    <source>
        <dbReference type="EMBL" id="KGM06852.1"/>
    </source>
</evidence>
<sequence>MDYNAQSTVARSQQSVLQTNKLLRNTYSLLAMTLVFSAMTAGLSMAFNLPHPGIILTLVGYFGFLFLTAKLRNSAWGLVSVFALTGFMGFTLGPIVNAYLGLPNGHEIVMQALGGTGIIFFALSAYAVKSQKDFSFMGGFLFVGILVAFLAGLAAVFFEMPGLSLAVSAMFVLLMAGLILFETSQIVNGGETNYIMATVTLYVSIYNLFTSLLHLLGAFAGDD</sequence>
<protein>
    <submittedName>
        <fullName evidence="8">Putative TEGT family carrier/transport protein</fullName>
    </submittedName>
</protein>